<evidence type="ECO:0000313" key="2">
    <source>
        <dbReference type="Proteomes" id="UP001184150"/>
    </source>
</evidence>
<accession>A0ABU1MKK3</accession>
<proteinExistence type="predicted"/>
<dbReference type="InterPro" id="IPR018511">
    <property type="entry name" value="Hemolysin-typ_Ca-bd_CS"/>
</dbReference>
<protein>
    <submittedName>
        <fullName evidence="1">Uncharacterized protein</fullName>
    </submittedName>
</protein>
<comment type="caution">
    <text evidence="1">The sequence shown here is derived from an EMBL/GenBank/DDBJ whole genome shotgun (WGS) entry which is preliminary data.</text>
</comment>
<name>A0ABU1MKK3_9SPHN</name>
<dbReference type="RefSeq" id="WP_309804912.1">
    <property type="nucleotide sequence ID" value="NZ_JAVDRD010000003.1"/>
</dbReference>
<dbReference type="PROSITE" id="PS00330">
    <property type="entry name" value="HEMOLYSIN_CALCIUM"/>
    <property type="match status" value="1"/>
</dbReference>
<dbReference type="SUPFAM" id="SSF51120">
    <property type="entry name" value="beta-Roll"/>
    <property type="match status" value="1"/>
</dbReference>
<dbReference type="InterPro" id="IPR001343">
    <property type="entry name" value="Hemolysn_Ca-bd"/>
</dbReference>
<sequence length="2778" mass="271757">MANINVTVSAYNANAPYSAADTVTLADTGAAIAALSASDFGNLAANGIDKINATDNVLSLTVDQYQALGVVTLAAGDVITLADSGANIAALSASDIAALADAGIDRIDATDNVLNLSVAQYQALGTVALTSSDTVTLTGTGTALSALTPSDIAALADAGVDQLDATNNVLSLTLAQYQALGSVTVAANDVLTLSGTGASIGALSVAQIAGLAASGFDKINATDNVLTLSVAQYQALGTVELVAGDVITLADSGSNLAALSAGAFAALADAGIDKIDATDNALTLSVAQVQGLGTVELARGDVITLADSGAALAALSAADIANLGAIGIDRIDATDNALSLTVQQALALGSVALTGSDSITLADTGSNLAALTPAELAQLATAGFDAIDASDGALTLSLAQIGALGTMALTPGNTVIAQATAAEIEALSPVAIAALAQAGVDLLGPSDGEPMLSVAQAQAVVAGNLWFTGHSAVLADSGAAIAALTGTSLEDLYLHGVTRIDAIDDVLTLHVDQALAVDQAGTALTGADVITLADTGATLAALAAGTIGDLAQLGIDRIDATDNALALTVAQLDALDTIALTQADSVTLADTGANLAALSAATIAGLAALGIDTIHPTDGTLALSVAQAQALGAVALQGGDTIVLADSGAHIAALSAADIAALATAGIDRIATTSGSLTLSVTQAQALGTIALTPSDSVTLADTGASIAALSATALAALVTAGIDTIDASDDALTLTVAQAQALAGATLSGSDMLTLADTGAHIAALSLADLADLSARGFTAIDARDDLLTLSLAQVQGLGNLALTGADMVTVLATGAEFAALTTQDFTALAAAGVDALATTDHALALSVAQVQALGSLALAADDAITLADTAAHIAALTPADLAGLAALGIDTVHATDGALTLSADQALALGVVTLAAADTITLADSAANLAALTASEIAALAATGIDVIDATDDALALTVAQAQALGSIALTGSDSITLADGGAAIAALSATALAGLAAAGIDAIDATDNALHLNVAQLGALASVAISAGDTLTLADSGTHVAALSAAALAALVAQGIDTVDTTDNALTLSLAQAQVLHGVTLAAADLVTVVATGSELAALTAQDFADLAAAGVDALATTDHELTLSVAQAQALGGLALAAADTVTLRDSSATLGGLSPTALTDLVALGVDRIAISDGAMQLDATQALALAGALVAPDSTLIVHDAQSTLEGLSPTQWATLAALGVTTVGSVEGHFTLDAASAVAMAGIGLAANEVLTVDDNGAALSALTAAQLATLSAKDGVIVMVSDDALVLDVARLDAAAGLAFATQHGFTLADDASVLNALSPTQIAQAAGHGVSVVSVTQGALEWTWAQFNALDGGHIATATSATLVTTQAELDDAGLPMLASLAGQGIDTLASATGTLTVTTDQLAALGQVVLAEGDSVTLADSGAALAALDTTALGALAGHGIDTIAVTDHVLAFSPGQLAALGQVTVGPAATLVLVDSGVHLAALDTAGVAALVAQGVDAIDSSDDQIVLGLGTFRALAPLAFTPGDQIVLEDSATALSSLSLADIARLQDLGVAYIAATDPGAVTFSLAQFDALHGVDLDVASVVLADSGAALAALDPAYLVQAGIAGLRQIDATDDALTLSYDQFLALDGTVALTASDSVTLTLSPAVLASLDDAAIAHLAGMHVDILASTGGTLTLTQAQFDALGSMVMAPAATVTLALAGSALESLSPAQIAALADHGIDAIDLGMAMPTLSVAQALALSAYPTSSGGIIIEDSADHIATLSPTAIALLDATGAVALSASSGALVLDLAQTQALHLAEIAVGGRQPVTLADSATALAALSPETLSWLAAIGVDQVHASDGPLTVSVAQALALGSVTFADGDTVILADTGDALANLSATALAGLAVAGVDRIDATNDALVLSKAQFDALGTATLTQGDSVTLAIAAGQLSALTPTQLHDLASQGIDILRTPDASAALTVAQALALGSMVFAADLPATLVDSGAHLATLSVGDIAALRAAGVTAIAATGHGFAVTVSQAQAIAGMTIDPASTATITDSGSALAALSPQALAALVDAGFDRIDATDNVLALSLAQFHAIAPLGIAPDDVLTLADSAETLAALSRSQIDDLAARGVTTIHATDGAITVGVDSWSRLVQDGIGFAHGDAVVVRDSSTAIANLGEEALATFADSGVTRIDASDDQITLSYGQFLALGTVALTGADTVRLWFNGDSLATLDDADVAALVAAGVDMVGTLGEPLYVDLATLHHLAQGGLAIDPDVTVRLTVSGSALAAHDAQELIALGTQGVDVIQVNGPLALSVAQYDALGSMVLAGYDGRSLVDTGAHIAALSPDGLAALAARGVGVIDATDGSVHLSLAQVSAMDGMYVAGEDLAVVDLTAEQAFALDTETGAILGQHGIDAIAVTQGTLTLGLADLYRYADYTFAGGDVVLAESGATLANLSPYDLAWLAGRGITAIDASDDALVLSLAQFTALGTMHLAATDDVTITASAADLATLSPAVFAAMDANGVDNVEVSGGGFSLTAAQAGQLGNIQLIGSGPITLVDTGAAIAALSADTLAGLAGSGITAIDATTGITINASKYEALGGIGFALADVVTVASNHSFTMGADVDNVTLTGTKNLVVTGNSGANVITGNAGRNTLDGGAGNDRLIGGAGRDVLTGGAGADKFIFRDGDFGGNTASTADRITDFSRGSKDLISLIGVDANTHTVGDDAFAWIGNSAFHHVAGELRYIQTAGNTYVQGDTNGDGLSDFWIRLDGVVNLQATDFQL</sequence>
<dbReference type="PRINTS" id="PR00313">
    <property type="entry name" value="CABNDNGRPT"/>
</dbReference>
<keyword evidence="2" id="KW-1185">Reference proteome</keyword>
<evidence type="ECO:0000313" key="1">
    <source>
        <dbReference type="EMBL" id="MDR6510871.1"/>
    </source>
</evidence>
<dbReference type="InterPro" id="IPR011049">
    <property type="entry name" value="Serralysin-like_metalloprot_C"/>
</dbReference>
<gene>
    <name evidence="1" type="ORF">J2792_001737</name>
</gene>
<dbReference type="Gene3D" id="2.150.10.10">
    <property type="entry name" value="Serralysin-like metalloprotease, C-terminal"/>
    <property type="match status" value="1"/>
</dbReference>
<dbReference type="Proteomes" id="UP001184150">
    <property type="component" value="Unassembled WGS sequence"/>
</dbReference>
<dbReference type="Pfam" id="PF00353">
    <property type="entry name" value="HemolysinCabind"/>
    <property type="match status" value="1"/>
</dbReference>
<dbReference type="EMBL" id="JAVDRD010000003">
    <property type="protein sequence ID" value="MDR6510871.1"/>
    <property type="molecule type" value="Genomic_DNA"/>
</dbReference>
<organism evidence="1 2">
    <name type="scientific">Novosphingobium capsulatum</name>
    <dbReference type="NCBI Taxonomy" id="13688"/>
    <lineage>
        <taxon>Bacteria</taxon>
        <taxon>Pseudomonadati</taxon>
        <taxon>Pseudomonadota</taxon>
        <taxon>Alphaproteobacteria</taxon>
        <taxon>Sphingomonadales</taxon>
        <taxon>Sphingomonadaceae</taxon>
        <taxon>Novosphingobium</taxon>
    </lineage>
</organism>
<reference evidence="1 2" key="1">
    <citation type="submission" date="2023-07" db="EMBL/GenBank/DDBJ databases">
        <title>Sorghum-associated microbial communities from plants grown in Nebraska, USA.</title>
        <authorList>
            <person name="Schachtman D."/>
        </authorList>
    </citation>
    <scope>NUCLEOTIDE SEQUENCE [LARGE SCALE GENOMIC DNA]</scope>
    <source>
        <strain evidence="1 2">DS1027</strain>
    </source>
</reference>